<comment type="subcellular location">
    <subcellularLocation>
        <location evidence="1">Periplasm</location>
    </subcellularLocation>
</comment>
<dbReference type="CDD" id="cd08516">
    <property type="entry name" value="PBP2_NikA_DppA_OppA_like_11"/>
    <property type="match status" value="1"/>
</dbReference>
<dbReference type="NCBIfam" id="TIGR01409">
    <property type="entry name" value="TAT_signal_seq"/>
    <property type="match status" value="1"/>
</dbReference>
<dbReference type="eggNOG" id="COG0747">
    <property type="taxonomic scope" value="Bacteria"/>
</dbReference>
<dbReference type="SUPFAM" id="SSF53850">
    <property type="entry name" value="Periplasmic binding protein-like II"/>
    <property type="match status" value="1"/>
</dbReference>
<evidence type="ECO:0000256" key="4">
    <source>
        <dbReference type="ARBA" id="ARBA00022729"/>
    </source>
</evidence>
<dbReference type="Pfam" id="PF00496">
    <property type="entry name" value="SBP_bac_5"/>
    <property type="match status" value="1"/>
</dbReference>
<keyword evidence="3" id="KW-0813">Transport</keyword>
<dbReference type="GO" id="GO:0043190">
    <property type="term" value="C:ATP-binding cassette (ABC) transporter complex"/>
    <property type="evidence" value="ECO:0007669"/>
    <property type="project" value="InterPro"/>
</dbReference>
<dbReference type="EMBL" id="AQQW01000011">
    <property type="protein sequence ID" value="ETW11518.1"/>
    <property type="molecule type" value="Genomic_DNA"/>
</dbReference>
<dbReference type="STRING" id="1379903.ATO8_16425"/>
<evidence type="ECO:0000256" key="1">
    <source>
        <dbReference type="ARBA" id="ARBA00004418"/>
    </source>
</evidence>
<dbReference type="PIRSF" id="PIRSF002741">
    <property type="entry name" value="MppA"/>
    <property type="match status" value="1"/>
</dbReference>
<dbReference type="Gene3D" id="3.10.105.10">
    <property type="entry name" value="Dipeptide-binding Protein, Domain 3"/>
    <property type="match status" value="1"/>
</dbReference>
<evidence type="ECO:0000256" key="2">
    <source>
        <dbReference type="ARBA" id="ARBA00005695"/>
    </source>
</evidence>
<accession>W4HGJ9</accession>
<dbReference type="InterPro" id="IPR006311">
    <property type="entry name" value="TAT_signal"/>
</dbReference>
<keyword evidence="4" id="KW-0732">Signal</keyword>
<dbReference type="Gene3D" id="3.40.190.10">
    <property type="entry name" value="Periplasmic binding protein-like II"/>
    <property type="match status" value="1"/>
</dbReference>
<sequence>MTQRLDRRGFLAATGAAAGSLAFLGPKELLAQEGSTLRFALSTYPPSFDAWASSGTAAGTIKLMMHRGLLSYGPDGAMRGELAENWEVDDEGAWVFTLREGATWHDGSPVTAEDIAWNVTEAQKPDSAAYFQGQLALITSVETPDERTVRMVTEEPLAVLPGWFAHYHMPMLKKGEPRDTTIGAGPFTMESRERGVSISLKAYDGYYKEGLPKLAGVEAIVYADENLRVAALEAGDVDLSEYIPWQAMAQVEENADLKLDTVDGPFMYLTFNGERPPFDNPLVRRAVAHAIKREDIVAAAFYERGGALEHLPIAEESEFYNPDLANAWNYDPEKAQQLLAEAGYPDGFDCVLLSTAQYGMHQSTAEVCQAYLSMIGINVQLDLPEWSTRVQKGNEGQYDLAVMGTTADNNDPDGLSTTVDGSLPPGFVRSYGLETPEISELFARGRATFDTEERKRIYKELEQTAIDTAPIVGLAWRAQGYGMKSNVSGFTNMPGQLTFYSGITLEETLFG</sequence>
<evidence type="ECO:0000256" key="3">
    <source>
        <dbReference type="ARBA" id="ARBA00022448"/>
    </source>
</evidence>
<dbReference type="GO" id="GO:1904680">
    <property type="term" value="F:peptide transmembrane transporter activity"/>
    <property type="evidence" value="ECO:0007669"/>
    <property type="project" value="TreeGrafter"/>
</dbReference>
<dbReference type="InterPro" id="IPR039424">
    <property type="entry name" value="SBP_5"/>
</dbReference>
<dbReference type="InterPro" id="IPR030678">
    <property type="entry name" value="Peptide/Ni-bd"/>
</dbReference>
<comment type="caution">
    <text evidence="6">The sequence shown here is derived from an EMBL/GenBank/DDBJ whole genome shotgun (WGS) entry which is preliminary data.</text>
</comment>
<evidence type="ECO:0000313" key="6">
    <source>
        <dbReference type="EMBL" id="ETW11518.1"/>
    </source>
</evidence>
<protein>
    <submittedName>
        <fullName evidence="6">Twin-arginine translocation pathway signal</fullName>
    </submittedName>
</protein>
<dbReference type="PANTHER" id="PTHR30290:SF9">
    <property type="entry name" value="OLIGOPEPTIDE-BINDING PROTEIN APPA"/>
    <property type="match status" value="1"/>
</dbReference>
<gene>
    <name evidence="6" type="ORF">ATO8_16425</name>
</gene>
<keyword evidence="7" id="KW-1185">Reference proteome</keyword>
<dbReference type="GO" id="GO:0015833">
    <property type="term" value="P:peptide transport"/>
    <property type="evidence" value="ECO:0007669"/>
    <property type="project" value="TreeGrafter"/>
</dbReference>
<dbReference type="RefSeq" id="WP_043846072.1">
    <property type="nucleotide sequence ID" value="NZ_AQQW01000011.1"/>
</dbReference>
<dbReference type="InterPro" id="IPR000914">
    <property type="entry name" value="SBP_5_dom"/>
</dbReference>
<dbReference type="PROSITE" id="PS51318">
    <property type="entry name" value="TAT"/>
    <property type="match status" value="1"/>
</dbReference>
<organism evidence="6 7">
    <name type="scientific">Roseivivax marinus</name>
    <dbReference type="NCBI Taxonomy" id="1379903"/>
    <lineage>
        <taxon>Bacteria</taxon>
        <taxon>Pseudomonadati</taxon>
        <taxon>Pseudomonadota</taxon>
        <taxon>Alphaproteobacteria</taxon>
        <taxon>Rhodobacterales</taxon>
        <taxon>Roseobacteraceae</taxon>
        <taxon>Roseivivax</taxon>
    </lineage>
</organism>
<dbReference type="PANTHER" id="PTHR30290">
    <property type="entry name" value="PERIPLASMIC BINDING COMPONENT OF ABC TRANSPORTER"/>
    <property type="match status" value="1"/>
</dbReference>
<dbReference type="GO" id="GO:0030288">
    <property type="term" value="C:outer membrane-bounded periplasmic space"/>
    <property type="evidence" value="ECO:0007669"/>
    <property type="project" value="UniProtKB-ARBA"/>
</dbReference>
<proteinExistence type="inferred from homology"/>
<comment type="similarity">
    <text evidence="2">Belongs to the bacterial solute-binding protein 5 family.</text>
</comment>
<reference evidence="6 7" key="1">
    <citation type="journal article" date="2014" name="Antonie Van Leeuwenhoek">
        <title>Roseivivax atlanticus sp. nov., isolated from surface seawater of the Atlantic Ocean.</title>
        <authorList>
            <person name="Li G."/>
            <person name="Lai Q."/>
            <person name="Liu X."/>
            <person name="Sun F."/>
            <person name="Shao Z."/>
        </authorList>
    </citation>
    <scope>NUCLEOTIDE SEQUENCE [LARGE SCALE GENOMIC DNA]</scope>
    <source>
        <strain evidence="6 7">22II-s10s</strain>
    </source>
</reference>
<evidence type="ECO:0000313" key="7">
    <source>
        <dbReference type="Proteomes" id="UP000019063"/>
    </source>
</evidence>
<dbReference type="InterPro" id="IPR019546">
    <property type="entry name" value="TAT_signal_bac_arc"/>
</dbReference>
<name>W4HGJ9_9RHOB</name>
<dbReference type="Proteomes" id="UP000019063">
    <property type="component" value="Unassembled WGS sequence"/>
</dbReference>
<evidence type="ECO:0000259" key="5">
    <source>
        <dbReference type="Pfam" id="PF00496"/>
    </source>
</evidence>
<feature type="domain" description="Solute-binding protein family 5" evidence="5">
    <location>
        <begin position="79"/>
        <end position="419"/>
    </location>
</feature>
<dbReference type="AlphaFoldDB" id="W4HGJ9"/>
<dbReference type="Gene3D" id="3.90.76.10">
    <property type="entry name" value="Dipeptide-binding Protein, Domain 1"/>
    <property type="match status" value="1"/>
</dbReference>